<dbReference type="GeneID" id="40312359"/>
<organism evidence="6 7">
    <name type="scientific">Besnoitia besnoiti</name>
    <name type="common">Apicomplexan protozoan</name>
    <dbReference type="NCBI Taxonomy" id="94643"/>
    <lineage>
        <taxon>Eukaryota</taxon>
        <taxon>Sar</taxon>
        <taxon>Alveolata</taxon>
        <taxon>Apicomplexa</taxon>
        <taxon>Conoidasida</taxon>
        <taxon>Coccidia</taxon>
        <taxon>Eucoccidiorida</taxon>
        <taxon>Eimeriorina</taxon>
        <taxon>Sarcocystidae</taxon>
        <taxon>Besnoitia</taxon>
    </lineage>
</organism>
<dbReference type="AlphaFoldDB" id="A0A2A9MDB0"/>
<dbReference type="SMART" id="SM00320">
    <property type="entry name" value="WD40"/>
    <property type="match status" value="2"/>
</dbReference>
<dbReference type="SUPFAM" id="SSF63829">
    <property type="entry name" value="Calcium-dependent phosphotriesterase"/>
    <property type="match status" value="1"/>
</dbReference>
<dbReference type="GO" id="GO:0016070">
    <property type="term" value="P:RNA metabolic process"/>
    <property type="evidence" value="ECO:0007669"/>
    <property type="project" value="UniProtKB-ARBA"/>
</dbReference>
<dbReference type="Proteomes" id="UP000224006">
    <property type="component" value="Unassembled WGS sequence"/>
</dbReference>
<evidence type="ECO:0000256" key="3">
    <source>
        <dbReference type="ARBA" id="ARBA00022574"/>
    </source>
</evidence>
<sequence length="455" mass="48253">MTAGKEAAGLYKVRLTEKLIRSLRVSLTVDCVAACRGAEASASSGSSADARLRGEEKDASSGRWRVSSVDWSQDGSTVVLALSPREREGARWEADAGGASGSAALREAERISDGRKAKLLFFSTQTGSLTHIRETEWRSIDAVRFVQGGARKCLVATSDGAYAVVLWALDENVLPIRYSLPAPVVPHTGVDVHPTSDLFLASCIDGTVLLFHLEKAQALGHVRGSSSCPVAAFDCEGLVYACSLGNRKIHLFGCDDDAIEKEPAGQFSSFDLSPFLAPGSHITSLAFGPDEKTLLVCSNRGQVLLIDAFDGNKIHEYHPAQSSQSLPLFPSSHLSSRSSLPSSRPCPPAYTPDGKFLLWGSSAAGGALCVWKAIQSPAEAGVQVPPAHAGRGAERKKSGDPLLVARLRTGVSSQDGEAPGGENAQTCDFVLCSRVHALMITVTGERLSFWQPPVV</sequence>
<name>A0A2A9MDB0_BESBE</name>
<dbReference type="OrthoDB" id="27537at2759"/>
<dbReference type="KEGG" id="bbes:BESB_074330"/>
<evidence type="ECO:0000256" key="5">
    <source>
        <dbReference type="ARBA" id="ARBA00023242"/>
    </source>
</evidence>
<evidence type="ECO:0000256" key="4">
    <source>
        <dbReference type="ARBA" id="ARBA00022737"/>
    </source>
</evidence>
<dbReference type="VEuPathDB" id="ToxoDB:BESB_074330"/>
<evidence type="ECO:0000256" key="2">
    <source>
        <dbReference type="ARBA" id="ARBA00005616"/>
    </source>
</evidence>
<dbReference type="EMBL" id="NWUJ01000007">
    <property type="protein sequence ID" value="PFH34281.1"/>
    <property type="molecule type" value="Genomic_DNA"/>
</dbReference>
<keyword evidence="7" id="KW-1185">Reference proteome</keyword>
<evidence type="ECO:0008006" key="8">
    <source>
        <dbReference type="Google" id="ProtNLM"/>
    </source>
</evidence>
<keyword evidence="4" id="KW-0677">Repeat</keyword>
<evidence type="ECO:0000256" key="1">
    <source>
        <dbReference type="ARBA" id="ARBA00004123"/>
    </source>
</evidence>
<dbReference type="Pfam" id="PF00400">
    <property type="entry name" value="WD40"/>
    <property type="match status" value="1"/>
</dbReference>
<dbReference type="PANTHER" id="PTHR19861:SF0">
    <property type="entry name" value="WD REPEAT-CONTAINING PROTEIN 82"/>
    <property type="match status" value="1"/>
</dbReference>
<gene>
    <name evidence="6" type="ORF">BESB_074330</name>
</gene>
<comment type="caution">
    <text evidence="6">The sequence shown here is derived from an EMBL/GenBank/DDBJ whole genome shotgun (WGS) entry which is preliminary data.</text>
</comment>
<dbReference type="InterPro" id="IPR037867">
    <property type="entry name" value="Swd2/WDR82"/>
</dbReference>
<proteinExistence type="inferred from homology"/>
<dbReference type="InterPro" id="IPR001680">
    <property type="entry name" value="WD40_rpt"/>
</dbReference>
<dbReference type="InterPro" id="IPR015943">
    <property type="entry name" value="WD40/YVTN_repeat-like_dom_sf"/>
</dbReference>
<dbReference type="GO" id="GO:0048188">
    <property type="term" value="C:Set1C/COMPASS complex"/>
    <property type="evidence" value="ECO:0007669"/>
    <property type="project" value="TreeGrafter"/>
</dbReference>
<keyword evidence="3" id="KW-0853">WD repeat</keyword>
<dbReference type="Gene3D" id="2.130.10.10">
    <property type="entry name" value="YVTN repeat-like/Quinoprotein amine dehydrogenase"/>
    <property type="match status" value="2"/>
</dbReference>
<evidence type="ECO:0000313" key="6">
    <source>
        <dbReference type="EMBL" id="PFH34281.1"/>
    </source>
</evidence>
<protein>
    <recommendedName>
        <fullName evidence="8">WD-40 repeat protein</fullName>
    </recommendedName>
</protein>
<reference evidence="6 7" key="1">
    <citation type="submission" date="2017-09" db="EMBL/GenBank/DDBJ databases">
        <title>Genome sequencing of Besnoitia besnoiti strain Bb-Ger1.</title>
        <authorList>
            <person name="Schares G."/>
            <person name="Venepally P."/>
            <person name="Lorenzi H.A."/>
        </authorList>
    </citation>
    <scope>NUCLEOTIDE SEQUENCE [LARGE SCALE GENOMIC DNA]</scope>
    <source>
        <strain evidence="6 7">Bb-Ger1</strain>
    </source>
</reference>
<evidence type="ECO:0000313" key="7">
    <source>
        <dbReference type="Proteomes" id="UP000224006"/>
    </source>
</evidence>
<accession>A0A2A9MDB0</accession>
<keyword evidence="5" id="KW-0539">Nucleus</keyword>
<dbReference type="PANTHER" id="PTHR19861">
    <property type="entry name" value="WD40 REPEAT PROTEIN SWD2"/>
    <property type="match status" value="1"/>
</dbReference>
<dbReference type="GO" id="GO:0003682">
    <property type="term" value="F:chromatin binding"/>
    <property type="evidence" value="ECO:0007669"/>
    <property type="project" value="TreeGrafter"/>
</dbReference>
<comment type="similarity">
    <text evidence="2">Belongs to the WD repeat SWD2 family.</text>
</comment>
<dbReference type="RefSeq" id="XP_029218290.1">
    <property type="nucleotide sequence ID" value="XM_029365806.1"/>
</dbReference>
<dbReference type="STRING" id="94643.A0A2A9MDB0"/>
<comment type="subcellular location">
    <subcellularLocation>
        <location evidence="1">Nucleus</location>
    </subcellularLocation>
</comment>